<dbReference type="GO" id="GO:0055085">
    <property type="term" value="P:transmembrane transport"/>
    <property type="evidence" value="ECO:0007669"/>
    <property type="project" value="InterPro"/>
</dbReference>
<feature type="transmembrane region" description="Helical" evidence="8">
    <location>
        <begin position="93"/>
        <end position="116"/>
    </location>
</feature>
<dbReference type="Proteomes" id="UP000636505">
    <property type="component" value="Unassembled WGS sequence"/>
</dbReference>
<dbReference type="PANTHER" id="PTHR36838:SF1">
    <property type="entry name" value="SLR1864 PROTEIN"/>
    <property type="match status" value="1"/>
</dbReference>
<evidence type="ECO:0000313" key="9">
    <source>
        <dbReference type="EMBL" id="MBE9078713.1"/>
    </source>
</evidence>
<sequence length="296" mass="31079">MAVLVSAVFPIALIALIGLWAGRAFALDLRTLARLNIYVLIPALVIMGLSGSRIEARSAAGIVGGYAICSGLLYLIAAVSGRLLKLSADERKSLIATTLFANTGNIGLSFILFTLGQAGLTRAVVYLVASSILIASLGPIVLKGEGIRVGIRFTLRLPVFWATGAGLAIQVLAIQIPTALSRGIETLGDAAIPMALLTLGIQLSQTQIAFGSYELFAASLRLFLAPLLAYLVSHALGLSGLDLQILVMQGAMPVAVNALIWVSELGGDAPRVARTIVLSTLMSFFTLPLMLWLSTH</sequence>
<gene>
    <name evidence="9" type="ORF">IQ241_15655</name>
</gene>
<evidence type="ECO:0000313" key="10">
    <source>
        <dbReference type="Proteomes" id="UP000636505"/>
    </source>
</evidence>
<comment type="caution">
    <text evidence="9">The sequence shown here is derived from an EMBL/GenBank/DDBJ whole genome shotgun (WGS) entry which is preliminary data.</text>
</comment>
<dbReference type="Gene3D" id="1.20.1530.20">
    <property type="match status" value="1"/>
</dbReference>
<name>A0A8J7DDF2_9CYAN</name>
<accession>A0A8J7DDF2</accession>
<reference evidence="9" key="1">
    <citation type="submission" date="2020-10" db="EMBL/GenBank/DDBJ databases">
        <authorList>
            <person name="Castelo-Branco R."/>
            <person name="Eusebio N."/>
            <person name="Adriana R."/>
            <person name="Vieira A."/>
            <person name="Brugerolle De Fraissinette N."/>
            <person name="Rezende De Castro R."/>
            <person name="Schneider M.P."/>
            <person name="Vasconcelos V."/>
            <person name="Leao P.N."/>
        </authorList>
    </citation>
    <scope>NUCLEOTIDE SEQUENCE</scope>
    <source>
        <strain evidence="9">LEGE 07310</strain>
    </source>
</reference>
<feature type="transmembrane region" description="Helical" evidence="8">
    <location>
        <begin position="59"/>
        <end position="81"/>
    </location>
</feature>
<dbReference type="InterPro" id="IPR038770">
    <property type="entry name" value="Na+/solute_symporter_sf"/>
</dbReference>
<organism evidence="9 10">
    <name type="scientific">Vasconcelosia minhoensis LEGE 07310</name>
    <dbReference type="NCBI Taxonomy" id="915328"/>
    <lineage>
        <taxon>Bacteria</taxon>
        <taxon>Bacillati</taxon>
        <taxon>Cyanobacteriota</taxon>
        <taxon>Cyanophyceae</taxon>
        <taxon>Nodosilineales</taxon>
        <taxon>Cymatolegaceae</taxon>
        <taxon>Vasconcelosia</taxon>
        <taxon>Vasconcelosia minhoensis</taxon>
    </lineage>
</organism>
<keyword evidence="10" id="KW-1185">Reference proteome</keyword>
<feature type="transmembrane region" description="Helical" evidence="8">
    <location>
        <begin position="215"/>
        <end position="233"/>
    </location>
</feature>
<dbReference type="InterPro" id="IPR004776">
    <property type="entry name" value="Mem_transp_PIN-like"/>
</dbReference>
<keyword evidence="6 8" id="KW-1133">Transmembrane helix</keyword>
<evidence type="ECO:0000256" key="3">
    <source>
        <dbReference type="ARBA" id="ARBA00022448"/>
    </source>
</evidence>
<dbReference type="PANTHER" id="PTHR36838">
    <property type="entry name" value="AUXIN EFFLUX CARRIER FAMILY PROTEIN"/>
    <property type="match status" value="1"/>
</dbReference>
<dbReference type="EMBL" id="JADEXG010000038">
    <property type="protein sequence ID" value="MBE9078713.1"/>
    <property type="molecule type" value="Genomic_DNA"/>
</dbReference>
<dbReference type="Pfam" id="PF03547">
    <property type="entry name" value="Mem_trans"/>
    <property type="match status" value="2"/>
</dbReference>
<keyword evidence="7 8" id="KW-0472">Membrane</keyword>
<comment type="similarity">
    <text evidence="2">Belongs to the auxin efflux carrier (TC 2.A.69) family.</text>
</comment>
<keyword evidence="3" id="KW-0813">Transport</keyword>
<evidence type="ECO:0000256" key="4">
    <source>
        <dbReference type="ARBA" id="ARBA00022475"/>
    </source>
</evidence>
<evidence type="ECO:0000256" key="8">
    <source>
        <dbReference type="SAM" id="Phobius"/>
    </source>
</evidence>
<comment type="subcellular location">
    <subcellularLocation>
        <location evidence="1">Cell membrane</location>
        <topology evidence="1">Multi-pass membrane protein</topology>
    </subcellularLocation>
</comment>
<evidence type="ECO:0000256" key="1">
    <source>
        <dbReference type="ARBA" id="ARBA00004651"/>
    </source>
</evidence>
<evidence type="ECO:0000256" key="7">
    <source>
        <dbReference type="ARBA" id="ARBA00023136"/>
    </source>
</evidence>
<evidence type="ECO:0000256" key="5">
    <source>
        <dbReference type="ARBA" id="ARBA00022692"/>
    </source>
</evidence>
<proteinExistence type="inferred from homology"/>
<dbReference type="AlphaFoldDB" id="A0A8J7DDF2"/>
<feature type="transmembrane region" description="Helical" evidence="8">
    <location>
        <begin position="123"/>
        <end position="142"/>
    </location>
</feature>
<keyword evidence="5 8" id="KW-0812">Transmembrane</keyword>
<feature type="transmembrane region" description="Helical" evidence="8">
    <location>
        <begin position="36"/>
        <end position="52"/>
    </location>
</feature>
<feature type="transmembrane region" description="Helical" evidence="8">
    <location>
        <begin position="275"/>
        <end position="293"/>
    </location>
</feature>
<feature type="transmembrane region" description="Helical" evidence="8">
    <location>
        <begin position="245"/>
        <end position="263"/>
    </location>
</feature>
<feature type="transmembrane region" description="Helical" evidence="8">
    <location>
        <begin position="154"/>
        <end position="174"/>
    </location>
</feature>
<keyword evidence="4" id="KW-1003">Cell membrane</keyword>
<evidence type="ECO:0000256" key="2">
    <source>
        <dbReference type="ARBA" id="ARBA00010145"/>
    </source>
</evidence>
<protein>
    <submittedName>
        <fullName evidence="9">AEC family transporter</fullName>
    </submittedName>
</protein>
<evidence type="ECO:0000256" key="6">
    <source>
        <dbReference type="ARBA" id="ARBA00022989"/>
    </source>
</evidence>
<dbReference type="GO" id="GO:0005886">
    <property type="term" value="C:plasma membrane"/>
    <property type="evidence" value="ECO:0007669"/>
    <property type="project" value="UniProtKB-SubCell"/>
</dbReference>